<evidence type="ECO:0000256" key="7">
    <source>
        <dbReference type="ARBA" id="ARBA00023136"/>
    </source>
</evidence>
<keyword evidence="6 9" id="KW-1133">Transmembrane helix</keyword>
<dbReference type="InterPro" id="IPR037294">
    <property type="entry name" value="ABC_BtuC-like"/>
</dbReference>
<organism evidence="10 11">
    <name type="scientific">Mobilicoccus pelagius NBRC 104925</name>
    <dbReference type="NCBI Taxonomy" id="1089455"/>
    <lineage>
        <taxon>Bacteria</taxon>
        <taxon>Bacillati</taxon>
        <taxon>Actinomycetota</taxon>
        <taxon>Actinomycetes</taxon>
        <taxon>Micrococcales</taxon>
        <taxon>Dermatophilaceae</taxon>
        <taxon>Mobilicoccus</taxon>
    </lineage>
</organism>
<feature type="transmembrane region" description="Helical" evidence="9">
    <location>
        <begin position="130"/>
        <end position="150"/>
    </location>
</feature>
<evidence type="ECO:0000256" key="6">
    <source>
        <dbReference type="ARBA" id="ARBA00022989"/>
    </source>
</evidence>
<evidence type="ECO:0000256" key="4">
    <source>
        <dbReference type="ARBA" id="ARBA00022475"/>
    </source>
</evidence>
<evidence type="ECO:0000313" key="10">
    <source>
        <dbReference type="EMBL" id="GAB47392.1"/>
    </source>
</evidence>
<comment type="subcellular location">
    <subcellularLocation>
        <location evidence="1">Cell membrane</location>
        <topology evidence="1">Multi-pass membrane protein</topology>
    </subcellularLocation>
</comment>
<evidence type="ECO:0000256" key="2">
    <source>
        <dbReference type="ARBA" id="ARBA00007935"/>
    </source>
</evidence>
<comment type="similarity">
    <text evidence="2">Belongs to the binding-protein-dependent transport system permease family. FecCD subfamily.</text>
</comment>
<feature type="transmembrane region" description="Helical" evidence="9">
    <location>
        <begin position="320"/>
        <end position="342"/>
    </location>
</feature>
<dbReference type="PANTHER" id="PTHR30472:SF25">
    <property type="entry name" value="ABC TRANSPORTER PERMEASE PROTEIN MJ0876-RELATED"/>
    <property type="match status" value="1"/>
</dbReference>
<dbReference type="InterPro" id="IPR000522">
    <property type="entry name" value="ABC_transptr_permease_BtuC"/>
</dbReference>
<keyword evidence="4" id="KW-1003">Cell membrane</keyword>
<dbReference type="GO" id="GO:0005886">
    <property type="term" value="C:plasma membrane"/>
    <property type="evidence" value="ECO:0007669"/>
    <property type="project" value="UniProtKB-SubCell"/>
</dbReference>
<feature type="transmembrane region" description="Helical" evidence="9">
    <location>
        <begin position="156"/>
        <end position="177"/>
    </location>
</feature>
<keyword evidence="5 9" id="KW-0812">Transmembrane</keyword>
<dbReference type="eggNOG" id="COG0609">
    <property type="taxonomic scope" value="Bacteria"/>
</dbReference>
<dbReference type="AlphaFoldDB" id="H5UNT4"/>
<sequence length="374" mass="38140">MPSTQAPARRTPHRGTGDAPARDERAPRALSRAFGVPALPLVAGLLAVLAALALSVSQGAAGLPVSAVVRTLLDALPGVSLPGVLEGPEAQVLWQIRLPRSILAVLVGTSLSMAGAAYQGVFRNPLADPYLLGVSAGAGVGAVLALGFGLDLSVGPFAAVPMAAFAGALLAVLASALVARGSFADPATLLLSGVAVAALFSAVQTFLLQRLDQVRSREVLGWMFGRLTTDGWSGVLTVLPYLVLSAAVLLASGRRLDVLRVGDEEARSLGVDAARVRLVVVVAATLMTAAAVSVSGLIGFVGLVIPHVVRLVASHSYRAILPLAGVFGGAFLLVVDVGARTLVAPAELPIGVITAFVGAPFFGFVLMRRRRGAP</sequence>
<dbReference type="FunFam" id="1.10.3470.10:FF:000001">
    <property type="entry name" value="Vitamin B12 ABC transporter permease BtuC"/>
    <property type="match status" value="1"/>
</dbReference>
<dbReference type="Proteomes" id="UP000004367">
    <property type="component" value="Unassembled WGS sequence"/>
</dbReference>
<comment type="caution">
    <text evidence="10">The sequence shown here is derived from an EMBL/GenBank/DDBJ whole genome shotgun (WGS) entry which is preliminary data.</text>
</comment>
<evidence type="ECO:0000256" key="3">
    <source>
        <dbReference type="ARBA" id="ARBA00022448"/>
    </source>
</evidence>
<evidence type="ECO:0000256" key="5">
    <source>
        <dbReference type="ARBA" id="ARBA00022692"/>
    </source>
</evidence>
<dbReference type="SUPFAM" id="SSF81345">
    <property type="entry name" value="ABC transporter involved in vitamin B12 uptake, BtuC"/>
    <property type="match status" value="1"/>
</dbReference>
<dbReference type="OrthoDB" id="9782305at2"/>
<keyword evidence="7 9" id="KW-0472">Membrane</keyword>
<accession>H5UNT4</accession>
<feature type="transmembrane region" description="Helical" evidence="9">
    <location>
        <begin position="34"/>
        <end position="56"/>
    </location>
</feature>
<feature type="transmembrane region" description="Helical" evidence="9">
    <location>
        <begin position="189"/>
        <end position="211"/>
    </location>
</feature>
<dbReference type="Gene3D" id="1.10.3470.10">
    <property type="entry name" value="ABC transporter involved in vitamin B12 uptake, BtuC"/>
    <property type="match status" value="1"/>
</dbReference>
<evidence type="ECO:0000313" key="11">
    <source>
        <dbReference type="Proteomes" id="UP000004367"/>
    </source>
</evidence>
<evidence type="ECO:0000256" key="9">
    <source>
        <dbReference type="SAM" id="Phobius"/>
    </source>
</evidence>
<feature type="region of interest" description="Disordered" evidence="8">
    <location>
        <begin position="1"/>
        <end position="26"/>
    </location>
</feature>
<dbReference type="CDD" id="cd06550">
    <property type="entry name" value="TM_ABC_iron-siderophores_like"/>
    <property type="match status" value="1"/>
</dbReference>
<dbReference type="Pfam" id="PF01032">
    <property type="entry name" value="FecCD"/>
    <property type="match status" value="1"/>
</dbReference>
<dbReference type="EMBL" id="BAFE01000009">
    <property type="protein sequence ID" value="GAB47392.1"/>
    <property type="molecule type" value="Genomic_DNA"/>
</dbReference>
<feature type="transmembrane region" description="Helical" evidence="9">
    <location>
        <begin position="231"/>
        <end position="253"/>
    </location>
</feature>
<reference evidence="10 11" key="1">
    <citation type="submission" date="2012-02" db="EMBL/GenBank/DDBJ databases">
        <title>Whole genome shotgun sequence of Mobilicoccus pelagius NBRC 104925.</title>
        <authorList>
            <person name="Yoshida Y."/>
            <person name="Hosoyama A."/>
            <person name="Tsuchikane K."/>
            <person name="Katsumata H."/>
            <person name="Yamazaki S."/>
            <person name="Fujita N."/>
        </authorList>
    </citation>
    <scope>NUCLEOTIDE SEQUENCE [LARGE SCALE GENOMIC DNA]</scope>
    <source>
        <strain evidence="10 11">NBRC 104925</strain>
    </source>
</reference>
<keyword evidence="11" id="KW-1185">Reference proteome</keyword>
<dbReference type="STRING" id="1089455.MOPEL_009_00830"/>
<feature type="transmembrane region" description="Helical" evidence="9">
    <location>
        <begin position="274"/>
        <end position="291"/>
    </location>
</feature>
<dbReference type="RefSeq" id="WP_009481290.1">
    <property type="nucleotide sequence ID" value="NZ_BAFE01000009.1"/>
</dbReference>
<feature type="transmembrane region" description="Helical" evidence="9">
    <location>
        <begin position="348"/>
        <end position="367"/>
    </location>
</feature>
<proteinExistence type="inferred from homology"/>
<evidence type="ECO:0000256" key="1">
    <source>
        <dbReference type="ARBA" id="ARBA00004651"/>
    </source>
</evidence>
<protein>
    <submittedName>
        <fullName evidence="10">Putative ABC transporter permease protein</fullName>
    </submittedName>
</protein>
<dbReference type="PANTHER" id="PTHR30472">
    <property type="entry name" value="FERRIC ENTEROBACTIN TRANSPORT SYSTEM PERMEASE PROTEIN"/>
    <property type="match status" value="1"/>
</dbReference>
<keyword evidence="3" id="KW-0813">Transport</keyword>
<dbReference type="GO" id="GO:0022857">
    <property type="term" value="F:transmembrane transporter activity"/>
    <property type="evidence" value="ECO:0007669"/>
    <property type="project" value="InterPro"/>
</dbReference>
<gene>
    <name evidence="10" type="ORF">MOPEL_009_00830</name>
</gene>
<feature type="transmembrane region" description="Helical" evidence="9">
    <location>
        <begin position="101"/>
        <end position="118"/>
    </location>
</feature>
<name>H5UNT4_9MICO</name>
<evidence type="ECO:0000256" key="8">
    <source>
        <dbReference type="SAM" id="MobiDB-lite"/>
    </source>
</evidence>